<comment type="catalytic activity">
    <reaction evidence="8">
        <text>L-seryl-[protein] + ATP = O-phospho-L-seryl-[protein] + ADP + H(+)</text>
        <dbReference type="Rhea" id="RHEA:17989"/>
        <dbReference type="Rhea" id="RHEA-COMP:9863"/>
        <dbReference type="Rhea" id="RHEA-COMP:11604"/>
        <dbReference type="ChEBI" id="CHEBI:15378"/>
        <dbReference type="ChEBI" id="CHEBI:29999"/>
        <dbReference type="ChEBI" id="CHEBI:30616"/>
        <dbReference type="ChEBI" id="CHEBI:83421"/>
        <dbReference type="ChEBI" id="CHEBI:456216"/>
        <dbReference type="EC" id="2.7.11.1"/>
    </reaction>
</comment>
<comment type="catalytic activity">
    <reaction evidence="7">
        <text>L-threonyl-[protein] + ATP = O-phospho-L-threonyl-[protein] + ADP + H(+)</text>
        <dbReference type="Rhea" id="RHEA:46608"/>
        <dbReference type="Rhea" id="RHEA-COMP:11060"/>
        <dbReference type="Rhea" id="RHEA-COMP:11605"/>
        <dbReference type="ChEBI" id="CHEBI:15378"/>
        <dbReference type="ChEBI" id="CHEBI:30013"/>
        <dbReference type="ChEBI" id="CHEBI:30616"/>
        <dbReference type="ChEBI" id="CHEBI:61977"/>
        <dbReference type="ChEBI" id="CHEBI:456216"/>
        <dbReference type="EC" id="2.7.11.1"/>
    </reaction>
</comment>
<evidence type="ECO:0000256" key="8">
    <source>
        <dbReference type="ARBA" id="ARBA00048679"/>
    </source>
</evidence>
<keyword evidence="2" id="KW-0723">Serine/threonine-protein kinase</keyword>
<dbReference type="GO" id="GO:0005524">
    <property type="term" value="F:ATP binding"/>
    <property type="evidence" value="ECO:0007669"/>
    <property type="project" value="UniProtKB-KW"/>
</dbReference>
<feature type="region of interest" description="Disordered" evidence="9">
    <location>
        <begin position="1"/>
        <end position="145"/>
    </location>
</feature>
<keyword evidence="5 11" id="KW-0418">Kinase</keyword>
<dbReference type="PANTHER" id="PTHR24356">
    <property type="entry name" value="SERINE/THREONINE-PROTEIN KINASE"/>
    <property type="match status" value="1"/>
</dbReference>
<evidence type="ECO:0000256" key="3">
    <source>
        <dbReference type="ARBA" id="ARBA00022679"/>
    </source>
</evidence>
<keyword evidence="6" id="KW-0067">ATP-binding</keyword>
<dbReference type="Gene3D" id="1.10.510.10">
    <property type="entry name" value="Transferase(Phosphotransferase) domain 1"/>
    <property type="match status" value="1"/>
</dbReference>
<dbReference type="AlphaFoldDB" id="A0A5C2SEN6"/>
<keyword evidence="4" id="KW-0547">Nucleotide-binding</keyword>
<dbReference type="PROSITE" id="PS00108">
    <property type="entry name" value="PROTEIN_KINASE_ST"/>
    <property type="match status" value="1"/>
</dbReference>
<evidence type="ECO:0000313" key="11">
    <source>
        <dbReference type="EMBL" id="RPD61664.1"/>
    </source>
</evidence>
<dbReference type="InterPro" id="IPR011009">
    <property type="entry name" value="Kinase-like_dom_sf"/>
</dbReference>
<dbReference type="InterPro" id="IPR050236">
    <property type="entry name" value="Ser_Thr_kinase_AGC"/>
</dbReference>
<evidence type="ECO:0000313" key="12">
    <source>
        <dbReference type="Proteomes" id="UP000313359"/>
    </source>
</evidence>
<dbReference type="SUPFAM" id="SSF56112">
    <property type="entry name" value="Protein kinase-like (PK-like)"/>
    <property type="match status" value="1"/>
</dbReference>
<dbReference type="InterPro" id="IPR000719">
    <property type="entry name" value="Prot_kinase_dom"/>
</dbReference>
<evidence type="ECO:0000256" key="7">
    <source>
        <dbReference type="ARBA" id="ARBA00047899"/>
    </source>
</evidence>
<dbReference type="PROSITE" id="PS50011">
    <property type="entry name" value="PROTEIN_KINASE_DOM"/>
    <property type="match status" value="1"/>
</dbReference>
<gene>
    <name evidence="11" type="ORF">L227DRAFT_562673</name>
</gene>
<dbReference type="GO" id="GO:0035556">
    <property type="term" value="P:intracellular signal transduction"/>
    <property type="evidence" value="ECO:0007669"/>
    <property type="project" value="TreeGrafter"/>
</dbReference>
<evidence type="ECO:0000256" key="4">
    <source>
        <dbReference type="ARBA" id="ARBA00022741"/>
    </source>
</evidence>
<dbReference type="Proteomes" id="UP000313359">
    <property type="component" value="Unassembled WGS sequence"/>
</dbReference>
<dbReference type="SMART" id="SM00220">
    <property type="entry name" value="S_TKc"/>
    <property type="match status" value="1"/>
</dbReference>
<dbReference type="STRING" id="1328759.A0A5C2SEN6"/>
<organism evidence="11 12">
    <name type="scientific">Lentinus tigrinus ALCF2SS1-6</name>
    <dbReference type="NCBI Taxonomy" id="1328759"/>
    <lineage>
        <taxon>Eukaryota</taxon>
        <taxon>Fungi</taxon>
        <taxon>Dikarya</taxon>
        <taxon>Basidiomycota</taxon>
        <taxon>Agaricomycotina</taxon>
        <taxon>Agaricomycetes</taxon>
        <taxon>Polyporales</taxon>
        <taxon>Polyporaceae</taxon>
        <taxon>Lentinus</taxon>
    </lineage>
</organism>
<protein>
    <recommendedName>
        <fullName evidence="1">non-specific serine/threonine protein kinase</fullName>
        <ecNumber evidence="1">2.7.11.1</ecNumber>
    </recommendedName>
</protein>
<name>A0A5C2SEN6_9APHY</name>
<dbReference type="Pfam" id="PF00069">
    <property type="entry name" value="Pkinase"/>
    <property type="match status" value="1"/>
</dbReference>
<evidence type="ECO:0000256" key="1">
    <source>
        <dbReference type="ARBA" id="ARBA00012513"/>
    </source>
</evidence>
<evidence type="ECO:0000256" key="5">
    <source>
        <dbReference type="ARBA" id="ARBA00022777"/>
    </source>
</evidence>
<feature type="domain" description="Protein kinase" evidence="10">
    <location>
        <begin position="209"/>
        <end position="482"/>
    </location>
</feature>
<feature type="compositionally biased region" description="Low complexity" evidence="9">
    <location>
        <begin position="1"/>
        <end position="42"/>
    </location>
</feature>
<proteinExistence type="predicted"/>
<keyword evidence="3" id="KW-0808">Transferase</keyword>
<dbReference type="PANTHER" id="PTHR24356:SF418">
    <property type="entry name" value="SERINE_THREONINE-PROTEIN KINASE WARTS"/>
    <property type="match status" value="1"/>
</dbReference>
<reference evidence="11" key="1">
    <citation type="journal article" date="2018" name="Genome Biol. Evol.">
        <title>Genomics and development of Lentinus tigrinus, a white-rot wood-decaying mushroom with dimorphic fruiting bodies.</title>
        <authorList>
            <person name="Wu B."/>
            <person name="Xu Z."/>
            <person name="Knudson A."/>
            <person name="Carlson A."/>
            <person name="Chen N."/>
            <person name="Kovaka S."/>
            <person name="LaButti K."/>
            <person name="Lipzen A."/>
            <person name="Pennachio C."/>
            <person name="Riley R."/>
            <person name="Schakwitz W."/>
            <person name="Umezawa K."/>
            <person name="Ohm R.A."/>
            <person name="Grigoriev I.V."/>
            <person name="Nagy L.G."/>
            <person name="Gibbons J."/>
            <person name="Hibbett D."/>
        </authorList>
    </citation>
    <scope>NUCLEOTIDE SEQUENCE [LARGE SCALE GENOMIC DNA]</scope>
    <source>
        <strain evidence="11">ALCF2SS1-6</strain>
    </source>
</reference>
<dbReference type="OrthoDB" id="10252171at2759"/>
<keyword evidence="12" id="KW-1185">Reference proteome</keyword>
<evidence type="ECO:0000256" key="2">
    <source>
        <dbReference type="ARBA" id="ARBA00022527"/>
    </source>
</evidence>
<dbReference type="EC" id="2.7.11.1" evidence="1"/>
<feature type="compositionally biased region" description="Low complexity" evidence="9">
    <location>
        <begin position="119"/>
        <end position="129"/>
    </location>
</feature>
<dbReference type="InterPro" id="IPR008271">
    <property type="entry name" value="Ser/Thr_kinase_AS"/>
</dbReference>
<dbReference type="GO" id="GO:0004674">
    <property type="term" value="F:protein serine/threonine kinase activity"/>
    <property type="evidence" value="ECO:0007669"/>
    <property type="project" value="UniProtKB-KW"/>
</dbReference>
<feature type="compositionally biased region" description="Low complexity" evidence="9">
    <location>
        <begin position="63"/>
        <end position="75"/>
    </location>
</feature>
<dbReference type="EMBL" id="ML122261">
    <property type="protein sequence ID" value="RPD61664.1"/>
    <property type="molecule type" value="Genomic_DNA"/>
</dbReference>
<sequence length="569" mass="61922">MPSWFSQATTPASTSTSAPKTKKTFAATFPKPLAPLRVVGRARPPPVRLPMLPQSAPRAQHPSSSGSGARAGKATGDAKGALPSIAKPSRLPFSSIQPEAGGAAYHESGPTRTVRFQLPSSTHSSSAEPSSPPPPPPQVKTAARGPEYVTITRPEHEWQRRRPDPLPLRPAPEGFAYNYPHSPFSPYERTFGGRENATPTFQASRVGPIKLLKTLQSGAFGASYIAHDAATGRVVCARTVKKEVLDRDERLKRGLLVEAQCYKAIAASAARDRAHLMEAHGILQDDQSVLFVMPLMQCDLLDALAPLGENGRLDRALVRRWVAQLALGIDALHRMGIIHRDIKPENVLLDGPGGNVRIADFNAALYANGGLPLGDVEVFDKAVVGSVPYVAYETGQGKWYGKMVDWWALGCVMFDLLTNTLLFRNHGARKTYAEWNRKVEGMSYFQSMGDLTDEEESVIAGLVDVLPGARYQLRHLRHHAYFFGANRVNVFDTLLREPPAADLLSDRLKGAPLCHASVHPPKARPASLKQQHKYEGEGMAVSPLPLPSGVGDFSGFGWVNRRGIWGASR</sequence>
<accession>A0A5C2SEN6</accession>
<evidence type="ECO:0000259" key="10">
    <source>
        <dbReference type="PROSITE" id="PS50011"/>
    </source>
</evidence>
<evidence type="ECO:0000256" key="9">
    <source>
        <dbReference type="SAM" id="MobiDB-lite"/>
    </source>
</evidence>
<evidence type="ECO:0000256" key="6">
    <source>
        <dbReference type="ARBA" id="ARBA00022840"/>
    </source>
</evidence>